<evidence type="ECO:0000256" key="1">
    <source>
        <dbReference type="SAM" id="SignalP"/>
    </source>
</evidence>
<reference evidence="2" key="1">
    <citation type="submission" date="2005-10" db="EMBL/GenBank/DDBJ databases">
        <authorList>
            <person name="Loftus B.J."/>
            <person name="Nene V.M."/>
            <person name="Hannick L.I."/>
            <person name="Bidwell S."/>
            <person name="Haas B."/>
            <person name="Amedeo P."/>
            <person name="Orvis J."/>
            <person name="Wortman J.R."/>
            <person name="White O.R."/>
            <person name="Salzberg S."/>
            <person name="Shumway M."/>
            <person name="Koo H."/>
            <person name="Zhao Y."/>
            <person name="Holmes M."/>
            <person name="Miller J."/>
            <person name="Schatz M."/>
            <person name="Pop M."/>
            <person name="Pai G."/>
            <person name="Utterback T."/>
            <person name="Rogers Y.-H."/>
            <person name="Kravitz S."/>
            <person name="Fraser C.M."/>
        </authorList>
    </citation>
    <scope>NUCLEOTIDE SEQUENCE</scope>
    <source>
        <strain evidence="2">Liverpool</strain>
    </source>
</reference>
<protein>
    <submittedName>
        <fullName evidence="2">AAEL017436-PA</fullName>
    </submittedName>
</protein>
<dbReference type="eggNOG" id="ENOG502TAZG">
    <property type="taxonomic scope" value="Eukaryota"/>
</dbReference>
<evidence type="ECO:0000313" key="3">
    <source>
        <dbReference type="Proteomes" id="UP000682892"/>
    </source>
</evidence>
<organism evidence="2 3">
    <name type="scientific">Aedes aegypti</name>
    <name type="common">Yellowfever mosquito</name>
    <name type="synonym">Culex aegypti</name>
    <dbReference type="NCBI Taxonomy" id="7159"/>
    <lineage>
        <taxon>Eukaryota</taxon>
        <taxon>Metazoa</taxon>
        <taxon>Ecdysozoa</taxon>
        <taxon>Arthropoda</taxon>
        <taxon>Hexapoda</taxon>
        <taxon>Insecta</taxon>
        <taxon>Pterygota</taxon>
        <taxon>Neoptera</taxon>
        <taxon>Endopterygota</taxon>
        <taxon>Diptera</taxon>
        <taxon>Nematocera</taxon>
        <taxon>Culicoidea</taxon>
        <taxon>Culicidae</taxon>
        <taxon>Culicinae</taxon>
        <taxon>Aedini</taxon>
        <taxon>Aedes</taxon>
        <taxon>Stegomyia</taxon>
    </lineage>
</organism>
<gene>
    <name evidence="2" type="ORF">AAEL801188</name>
    <name evidence="2" type="ORF">AaeL_AAEL017436</name>
</gene>
<accession>J9HI00</accession>
<dbReference type="Proteomes" id="UP000682892">
    <property type="component" value="Unassembled WGS sequence"/>
</dbReference>
<dbReference type="PhylomeDB" id="J9HI00"/>
<reference evidence="2" key="2">
    <citation type="journal article" date="2007" name="Science">
        <title>Genome sequence of Aedes aegypti, a major arbovirus vector.</title>
        <authorList>
            <person name="Nene V."/>
            <person name="Wortman J.R."/>
            <person name="Lawson D."/>
            <person name="Haas B."/>
            <person name="Kodira C."/>
            <person name="Tu Z.J."/>
            <person name="Loftus B."/>
            <person name="Xi Z."/>
            <person name="Megy K."/>
            <person name="Grabherr M."/>
            <person name="Ren Q."/>
            <person name="Zdobnov E.M."/>
            <person name="Lobo N.F."/>
            <person name="Campbell K.S."/>
            <person name="Brown S.E."/>
            <person name="Bonaldo M.F."/>
            <person name="Zhu J."/>
            <person name="Sinkins S.P."/>
            <person name="Hogenkamp D.G."/>
            <person name="Amedeo P."/>
            <person name="Arensburger P."/>
            <person name="Atkinson P.W."/>
            <person name="Bidwell S."/>
            <person name="Biedler J."/>
            <person name="Birney E."/>
            <person name="Bruggner R.V."/>
            <person name="Costas J."/>
            <person name="Coy M.R."/>
            <person name="Crabtree J."/>
            <person name="Crawford M."/>
            <person name="Debruyn B."/>
            <person name="Decaprio D."/>
            <person name="Eiglmeier K."/>
            <person name="Eisenstadt E."/>
            <person name="El-Dorry H."/>
            <person name="Gelbart W.M."/>
            <person name="Gomes S.L."/>
            <person name="Hammond M."/>
            <person name="Hannick L.I."/>
            <person name="Hogan J.R."/>
            <person name="Holmes M.H."/>
            <person name="Jaffe D."/>
            <person name="Johnston J.S."/>
            <person name="Kennedy R.C."/>
            <person name="Koo H."/>
            <person name="Kravitz S."/>
            <person name="Kriventseva E.V."/>
            <person name="Kulp D."/>
            <person name="Labutti K."/>
            <person name="Lee E."/>
            <person name="Li S."/>
            <person name="Lovin D.D."/>
            <person name="Mao C."/>
            <person name="Mauceli E."/>
            <person name="Menck C.F."/>
            <person name="Miller J.R."/>
            <person name="Montgomery P."/>
            <person name="Mori A."/>
            <person name="Nascimento A.L."/>
            <person name="Naveira H.F."/>
            <person name="Nusbaum C."/>
            <person name="O'leary S."/>
            <person name="Orvis J."/>
            <person name="Pertea M."/>
            <person name="Quesneville H."/>
            <person name="Reidenbach K.R."/>
            <person name="Rogers Y.H."/>
            <person name="Roth C.W."/>
            <person name="Schneider J.R."/>
            <person name="Schatz M."/>
            <person name="Shumway M."/>
            <person name="Stanke M."/>
            <person name="Stinson E.O."/>
            <person name="Tubio J.M."/>
            <person name="Vanzee J.P."/>
            <person name="Verjovski-Almeida S."/>
            <person name="Werner D."/>
            <person name="White O."/>
            <person name="Wyder S."/>
            <person name="Zeng Q."/>
            <person name="Zhao Q."/>
            <person name="Zhao Y."/>
            <person name="Hill C.A."/>
            <person name="Raikhel A.S."/>
            <person name="Soares M.B."/>
            <person name="Knudson D.L."/>
            <person name="Lee N.H."/>
            <person name="Galagan J."/>
            <person name="Salzberg S.L."/>
            <person name="Paulsen I.T."/>
            <person name="Dimopoulos G."/>
            <person name="Collins F.H."/>
            <person name="Birren B."/>
            <person name="Fraser-Liggett C.M."/>
            <person name="Severson D.W."/>
        </authorList>
    </citation>
    <scope>NUCLEOTIDE SEQUENCE [LARGE SCALE GENOMIC DNA]</scope>
    <source>
        <strain evidence="2">Liverpool</strain>
    </source>
</reference>
<keyword evidence="1" id="KW-0732">Signal</keyword>
<reference evidence="2" key="3">
    <citation type="submission" date="2012-09" db="EMBL/GenBank/DDBJ databases">
        <authorList>
            <consortium name="VectorBase"/>
        </authorList>
    </citation>
    <scope>NUCLEOTIDE SEQUENCE</scope>
    <source>
        <strain evidence="2">Liverpool</strain>
    </source>
</reference>
<sequence>MAASFGGVFLIVGIFIGACQADFGLNIEVPALRDGIKQAIGSGVEPLSKTKASITINTNLDESGVLDAVATVIDSVINSGQKVFGATQTAVKDNSTTSKELFSKYSESIAKAMKDLEGTVEEVKVIKHRDTYESIVSYLTTIKNQENELDKVLITISKKVEEAQALQTPITNENIGIYVTPAMVNGVTKRLTSIKSSVDDLSRLLTIVIRKKIEAVKHITSVNTTANEAQKIVVTALNLFKTHAETSDKSVVFNLNSWISSIVTSFSPIINSPETYNKGNISALSYYLDNLNKSSAHFITTASKILGGLQTNTLELLNLQTKLATDILYNTTKAVVFANLTSIQSHLADSCSVEYVDKLKQPSVQVGRLASCLSSETSTLLNYHTILAPLLQQLQNNAIAIGAQQIATCLRRDGPCSSVYFSAYDGLSLQVVEQLNNLKNVLGQEIQFTQDRVDLCIRATTADIADNLKTLLTKYDECLHRNK</sequence>
<evidence type="ECO:0000313" key="2">
    <source>
        <dbReference type="EMBL" id="EJY57479.1"/>
    </source>
</evidence>
<feature type="chain" id="PRO_5014305592" evidence="1">
    <location>
        <begin position="22"/>
        <end position="483"/>
    </location>
</feature>
<proteinExistence type="predicted"/>
<name>J9HI00_AEDAE</name>
<dbReference type="VEuPathDB" id="VectorBase:AAEL017252"/>
<dbReference type="PaxDb" id="7159-AAEL017436-PA"/>
<dbReference type="AlphaFoldDB" id="J9HI00"/>
<dbReference type="EMBL" id="CH477269">
    <property type="protein sequence ID" value="EJY57479.1"/>
    <property type="molecule type" value="Genomic_DNA"/>
</dbReference>
<dbReference type="HOGENOM" id="CLU_044398_0_0_1"/>
<feature type="signal peptide" evidence="1">
    <location>
        <begin position="1"/>
        <end position="21"/>
    </location>
</feature>